<dbReference type="AlphaFoldDB" id="A0AAV4MXY3"/>
<name>A0AAV4MXY3_CAEEX</name>
<accession>A0AAV4MXY3</accession>
<sequence length="82" mass="9185">MDGPRAKKGCVMTGLSWLGDFACCDKIAAFYVGWQKDGLKRQQRGSMAFFAFQLVLNEFRMNGAVVSCFQLYFASEIEISPT</sequence>
<evidence type="ECO:0000313" key="1">
    <source>
        <dbReference type="EMBL" id="GIX77263.1"/>
    </source>
</evidence>
<proteinExistence type="predicted"/>
<gene>
    <name evidence="1" type="ORF">CEXT_601361</name>
</gene>
<reference evidence="1 2" key="1">
    <citation type="submission" date="2021-06" db="EMBL/GenBank/DDBJ databases">
        <title>Caerostris extrusa draft genome.</title>
        <authorList>
            <person name="Kono N."/>
            <person name="Arakawa K."/>
        </authorList>
    </citation>
    <scope>NUCLEOTIDE SEQUENCE [LARGE SCALE GENOMIC DNA]</scope>
</reference>
<dbReference type="Proteomes" id="UP001054945">
    <property type="component" value="Unassembled WGS sequence"/>
</dbReference>
<evidence type="ECO:0000313" key="2">
    <source>
        <dbReference type="Proteomes" id="UP001054945"/>
    </source>
</evidence>
<dbReference type="EMBL" id="BPLR01002734">
    <property type="protein sequence ID" value="GIX77263.1"/>
    <property type="molecule type" value="Genomic_DNA"/>
</dbReference>
<keyword evidence="2" id="KW-1185">Reference proteome</keyword>
<protein>
    <submittedName>
        <fullName evidence="1">Uncharacterized protein</fullName>
    </submittedName>
</protein>
<organism evidence="1 2">
    <name type="scientific">Caerostris extrusa</name>
    <name type="common">Bark spider</name>
    <name type="synonym">Caerostris bankana</name>
    <dbReference type="NCBI Taxonomy" id="172846"/>
    <lineage>
        <taxon>Eukaryota</taxon>
        <taxon>Metazoa</taxon>
        <taxon>Ecdysozoa</taxon>
        <taxon>Arthropoda</taxon>
        <taxon>Chelicerata</taxon>
        <taxon>Arachnida</taxon>
        <taxon>Araneae</taxon>
        <taxon>Araneomorphae</taxon>
        <taxon>Entelegynae</taxon>
        <taxon>Araneoidea</taxon>
        <taxon>Araneidae</taxon>
        <taxon>Caerostris</taxon>
    </lineage>
</organism>
<comment type="caution">
    <text evidence="1">The sequence shown here is derived from an EMBL/GenBank/DDBJ whole genome shotgun (WGS) entry which is preliminary data.</text>
</comment>